<name>A0A1H1NKF1_9ACTN</name>
<sequence length="719" mass="75441">MTDAVRYDRDADGVVTLTFDQPGQSANVMNADYVTAMGVAVDRLERDRDAGELRGVVLTSAKSTFFAGGDLEMLRDVDRGDLAEFRGFLSQAKTQLRRLERLGRPVVAAINGSALGGGLEIALACHHRIALDDPAVRIGFPEVTLGLLPGGGGIVRSVRLIGLTAALPLLVEGTQLGAGAAAGAGLVDELAATPEEVLSRSRAWVDARAAEPEGPVQPWDRKGFRVPGEPTDAQGYAALSAAPAMLTSRTHGAYPAPERILAAAVEGTFVDVDTALEIETRYFLELVTGQVAKNMIGTLWFGRNEVARGASKPPGYEKRPVRTLGVLGAGMMGAGIAHVSAYAGIDVVLADVSVDLARAGRDRIAALLDERVAKGRLAPARRDEVLSRITLTDTGPGMAALADCDLVVEAVFEDRGVKNAVHAAAERAAPRAFLASNTSTLPITGLAAAVRAPDRFVGLHFFSPVHRMPLVEIIRGEQTSPVTLAAAFDFVRQIGKLPIIVNDGRGFFTSRVFGTYVTEGIAMVVEGVPPAVVENTARTAGFPVGPLAVADEVSLTLLARVRAQEVADLAAEGRTPAPSPAYDVIDAMVRELDRPGKGGGAGFYDYGGGGGDGGDGGKRLWPELAERFATGPGEVPVGDVADRLLYVQALEALRCLNEGVVQTARDANVGTVFGIGFPAWTGGAAQFVSACGGPAVFTARAKELMARYGDRFQPPPIKW</sequence>
<dbReference type="InterPro" id="IPR006108">
    <property type="entry name" value="3HC_DH_C"/>
</dbReference>
<evidence type="ECO:0000259" key="13">
    <source>
        <dbReference type="Pfam" id="PF00725"/>
    </source>
</evidence>
<evidence type="ECO:0000313" key="16">
    <source>
        <dbReference type="Proteomes" id="UP000198983"/>
    </source>
</evidence>
<dbReference type="SUPFAM" id="SSF52096">
    <property type="entry name" value="ClpP/crotonase"/>
    <property type="match status" value="1"/>
</dbReference>
<dbReference type="GO" id="GO:0004300">
    <property type="term" value="F:enoyl-CoA hydratase activity"/>
    <property type="evidence" value="ECO:0007669"/>
    <property type="project" value="TreeGrafter"/>
</dbReference>
<dbReference type="Gene3D" id="3.40.50.720">
    <property type="entry name" value="NAD(P)-binding Rossmann-like Domain"/>
    <property type="match status" value="1"/>
</dbReference>
<comment type="pathway">
    <text evidence="1">Lipid metabolism; fatty acid beta-oxidation.</text>
</comment>
<evidence type="ECO:0000256" key="9">
    <source>
        <dbReference type="ARBA" id="ARBA00023098"/>
    </source>
</evidence>
<evidence type="ECO:0000256" key="1">
    <source>
        <dbReference type="ARBA" id="ARBA00005005"/>
    </source>
</evidence>
<evidence type="ECO:0000256" key="12">
    <source>
        <dbReference type="ARBA" id="ARBA00049556"/>
    </source>
</evidence>
<dbReference type="CDD" id="cd06558">
    <property type="entry name" value="crotonase-like"/>
    <property type="match status" value="1"/>
</dbReference>
<gene>
    <name evidence="15" type="ORF">SAMN04489717_1271</name>
</gene>
<feature type="domain" description="3-hydroxyacyl-CoA dehydrogenase NAD binding" evidence="14">
    <location>
        <begin position="324"/>
        <end position="503"/>
    </location>
</feature>
<comment type="similarity">
    <text evidence="4">Belongs to the 3-hydroxyacyl-CoA dehydrogenase family.</text>
</comment>
<keyword evidence="16" id="KW-1185">Reference proteome</keyword>
<evidence type="ECO:0000256" key="6">
    <source>
        <dbReference type="ARBA" id="ARBA00022963"/>
    </source>
</evidence>
<evidence type="ECO:0000256" key="11">
    <source>
        <dbReference type="ARBA" id="ARBA00023268"/>
    </source>
</evidence>
<dbReference type="RefSeq" id="WP_092651472.1">
    <property type="nucleotide sequence ID" value="NZ_LT629732.1"/>
</dbReference>
<dbReference type="SUPFAM" id="SSF48179">
    <property type="entry name" value="6-phosphogluconate dehydrogenase C-terminal domain-like"/>
    <property type="match status" value="2"/>
</dbReference>
<evidence type="ECO:0000256" key="4">
    <source>
        <dbReference type="ARBA" id="ARBA00009463"/>
    </source>
</evidence>
<dbReference type="STRING" id="117157.SAMN04489717_1271"/>
<protein>
    <submittedName>
        <fullName evidence="15">Short chain enoyl-CoA hydratase /3-hydroxyacyl-CoA dehydrogenase</fullName>
    </submittedName>
</protein>
<reference evidence="15 16" key="1">
    <citation type="submission" date="2016-10" db="EMBL/GenBank/DDBJ databases">
        <authorList>
            <person name="de Groot N.N."/>
        </authorList>
    </citation>
    <scope>NUCLEOTIDE SEQUENCE [LARGE SCALE GENOMIC DNA]</scope>
    <source>
        <strain evidence="15 16">DSM 22024</strain>
    </source>
</reference>
<keyword evidence="10" id="KW-0456">Lyase</keyword>
<comment type="catalytic activity">
    <reaction evidence="12">
        <text>a (3S)-3-hydroxyacyl-CoA + NAD(+) = a 3-oxoacyl-CoA + NADH + H(+)</text>
        <dbReference type="Rhea" id="RHEA:22432"/>
        <dbReference type="ChEBI" id="CHEBI:15378"/>
        <dbReference type="ChEBI" id="CHEBI:57318"/>
        <dbReference type="ChEBI" id="CHEBI:57540"/>
        <dbReference type="ChEBI" id="CHEBI:57945"/>
        <dbReference type="ChEBI" id="CHEBI:90726"/>
        <dbReference type="EC" id="1.1.1.35"/>
    </reaction>
</comment>
<keyword evidence="5" id="KW-0276">Fatty acid metabolism</keyword>
<comment type="similarity">
    <text evidence="3">In the central section; belongs to the 3-hydroxyacyl-CoA dehydrogenase family.</text>
</comment>
<dbReference type="FunFam" id="3.40.50.720:FF:000009">
    <property type="entry name" value="Fatty oxidation complex, alpha subunit"/>
    <property type="match status" value="1"/>
</dbReference>
<accession>A0A1H1NKF1</accession>
<evidence type="ECO:0000313" key="15">
    <source>
        <dbReference type="EMBL" id="SDR99397.1"/>
    </source>
</evidence>
<keyword evidence="6" id="KW-0442">Lipid degradation</keyword>
<dbReference type="SUPFAM" id="SSF51735">
    <property type="entry name" value="NAD(P)-binding Rossmann-fold domains"/>
    <property type="match status" value="1"/>
</dbReference>
<keyword evidence="11" id="KW-0511">Multifunctional enzyme</keyword>
<dbReference type="GO" id="GO:0070403">
    <property type="term" value="F:NAD+ binding"/>
    <property type="evidence" value="ECO:0007669"/>
    <property type="project" value="InterPro"/>
</dbReference>
<dbReference type="GO" id="GO:0016509">
    <property type="term" value="F:long-chain (3S)-3-hydroxyacyl-CoA dehydrogenase (NAD+) activity"/>
    <property type="evidence" value="ECO:0007669"/>
    <property type="project" value="TreeGrafter"/>
</dbReference>
<dbReference type="PANTHER" id="PTHR43612:SF3">
    <property type="entry name" value="TRIFUNCTIONAL ENZYME SUBUNIT ALPHA, MITOCHONDRIAL"/>
    <property type="match status" value="1"/>
</dbReference>
<evidence type="ECO:0000256" key="10">
    <source>
        <dbReference type="ARBA" id="ARBA00023239"/>
    </source>
</evidence>
<dbReference type="UniPathway" id="UPA00659"/>
<dbReference type="GO" id="GO:0006635">
    <property type="term" value="P:fatty acid beta-oxidation"/>
    <property type="evidence" value="ECO:0007669"/>
    <property type="project" value="UniProtKB-UniPathway"/>
</dbReference>
<dbReference type="OrthoDB" id="5240528at2"/>
<comment type="pathway">
    <text evidence="2">Lipid metabolism; butanoate metabolism.</text>
</comment>
<keyword evidence="8" id="KW-0520">NAD</keyword>
<dbReference type="InterPro" id="IPR001753">
    <property type="entry name" value="Enoyl-CoA_hydra/iso"/>
</dbReference>
<keyword evidence="7" id="KW-0560">Oxidoreductase</keyword>
<dbReference type="PANTHER" id="PTHR43612">
    <property type="entry name" value="TRIFUNCTIONAL ENZYME SUBUNIT ALPHA"/>
    <property type="match status" value="1"/>
</dbReference>
<dbReference type="Pfam" id="PF00725">
    <property type="entry name" value="3HCDH"/>
    <property type="match status" value="1"/>
</dbReference>
<dbReference type="InterPro" id="IPR036291">
    <property type="entry name" value="NAD(P)-bd_dom_sf"/>
</dbReference>
<dbReference type="Pfam" id="PF02737">
    <property type="entry name" value="3HCDH_N"/>
    <property type="match status" value="1"/>
</dbReference>
<dbReference type="InterPro" id="IPR050136">
    <property type="entry name" value="FA_oxidation_alpha_subunit"/>
</dbReference>
<evidence type="ECO:0000256" key="3">
    <source>
        <dbReference type="ARBA" id="ARBA00007005"/>
    </source>
</evidence>
<dbReference type="Pfam" id="PF00378">
    <property type="entry name" value="ECH_1"/>
    <property type="match status" value="1"/>
</dbReference>
<evidence type="ECO:0000259" key="14">
    <source>
        <dbReference type="Pfam" id="PF02737"/>
    </source>
</evidence>
<proteinExistence type="inferred from homology"/>
<dbReference type="AlphaFoldDB" id="A0A1H1NKF1"/>
<dbReference type="InterPro" id="IPR029045">
    <property type="entry name" value="ClpP/crotonase-like_dom_sf"/>
</dbReference>
<dbReference type="Gene3D" id="3.90.226.10">
    <property type="entry name" value="2-enoyl-CoA Hydratase, Chain A, domain 1"/>
    <property type="match status" value="1"/>
</dbReference>
<keyword evidence="9" id="KW-0443">Lipid metabolism</keyword>
<evidence type="ECO:0000256" key="8">
    <source>
        <dbReference type="ARBA" id="ARBA00023027"/>
    </source>
</evidence>
<evidence type="ECO:0000256" key="5">
    <source>
        <dbReference type="ARBA" id="ARBA00022832"/>
    </source>
</evidence>
<dbReference type="Proteomes" id="UP000198983">
    <property type="component" value="Chromosome I"/>
</dbReference>
<dbReference type="EMBL" id="LT629732">
    <property type="protein sequence ID" value="SDR99397.1"/>
    <property type="molecule type" value="Genomic_DNA"/>
</dbReference>
<evidence type="ECO:0000256" key="7">
    <source>
        <dbReference type="ARBA" id="ARBA00023002"/>
    </source>
</evidence>
<organism evidence="15 16">
    <name type="scientific">Actinopolymorpha singaporensis</name>
    <dbReference type="NCBI Taxonomy" id="117157"/>
    <lineage>
        <taxon>Bacteria</taxon>
        <taxon>Bacillati</taxon>
        <taxon>Actinomycetota</taxon>
        <taxon>Actinomycetes</taxon>
        <taxon>Propionibacteriales</taxon>
        <taxon>Actinopolymorphaceae</taxon>
        <taxon>Actinopolymorpha</taxon>
    </lineage>
</organism>
<dbReference type="InterPro" id="IPR008927">
    <property type="entry name" value="6-PGluconate_DH-like_C_sf"/>
</dbReference>
<feature type="domain" description="3-hydroxyacyl-CoA dehydrogenase C-terminal" evidence="13">
    <location>
        <begin position="506"/>
        <end position="606"/>
    </location>
</feature>
<dbReference type="InterPro" id="IPR006176">
    <property type="entry name" value="3-OHacyl-CoA_DH_NAD-bd"/>
</dbReference>
<dbReference type="Gene3D" id="1.10.1040.50">
    <property type="match status" value="1"/>
</dbReference>
<evidence type="ECO:0000256" key="2">
    <source>
        <dbReference type="ARBA" id="ARBA00005086"/>
    </source>
</evidence>